<evidence type="ECO:0000313" key="2">
    <source>
        <dbReference type="EnsemblMetazoa" id="LLOJ002859-PA"/>
    </source>
</evidence>
<feature type="compositionally biased region" description="Polar residues" evidence="1">
    <location>
        <begin position="208"/>
        <end position="218"/>
    </location>
</feature>
<keyword evidence="3" id="KW-1185">Reference proteome</keyword>
<accession>A0A1B0CET9</accession>
<dbReference type="EMBL" id="AJWK01009205">
    <property type="status" value="NOT_ANNOTATED_CDS"/>
    <property type="molecule type" value="Genomic_DNA"/>
</dbReference>
<feature type="compositionally biased region" description="Polar residues" evidence="1">
    <location>
        <begin position="228"/>
        <end position="241"/>
    </location>
</feature>
<evidence type="ECO:0000313" key="3">
    <source>
        <dbReference type="Proteomes" id="UP000092461"/>
    </source>
</evidence>
<proteinExistence type="predicted"/>
<evidence type="ECO:0000256" key="1">
    <source>
        <dbReference type="SAM" id="MobiDB-lite"/>
    </source>
</evidence>
<feature type="compositionally biased region" description="Polar residues" evidence="1">
    <location>
        <begin position="288"/>
        <end position="305"/>
    </location>
</feature>
<reference evidence="2" key="1">
    <citation type="submission" date="2020-05" db="UniProtKB">
        <authorList>
            <consortium name="EnsemblMetazoa"/>
        </authorList>
    </citation>
    <scope>IDENTIFICATION</scope>
    <source>
        <strain evidence="2">Jacobina</strain>
    </source>
</reference>
<sequence>MGVSSINLGSPYLSTTGSDSPKLGALVAPHLSQFPFAAATQHAAQLNLAAFRSPAFLGSHGFSFGGGFGYAREATGGGNGAVPFDCQPSQLNHHHHHPSAFRNNNNNSPVNLFVGASGGNCVSGGVVSATDGTDRDGNLNDYCNNFGDHRVPPKDIDCQDIGYTNCASSRDEDTPHFVTSRDNSPLHHPNHPSDSPDCTGKRGDTESPVESSRSYLSQKSDDIAGYHSPQNDSIGSRSPENLTGRRSLDYPSAGQKNVSDMLDHKLPLSFLGPPLAALHSMTEMKSPGGTTVTQTPSQSNQTGASNPHGIDNILSRPPPVTSAGLSALTGGAMPRFSIAAAAAGMAQYLQQSQQGPLKAHSGSLVERPHLYWPGLQGLVANPMAWRDRLAGTTIRFW</sequence>
<dbReference type="Proteomes" id="UP000092461">
    <property type="component" value="Unassembled WGS sequence"/>
</dbReference>
<dbReference type="EnsemblMetazoa" id="LLOJ002859-RA">
    <property type="protein sequence ID" value="LLOJ002859-PA"/>
    <property type="gene ID" value="LLOJ002859"/>
</dbReference>
<protein>
    <submittedName>
        <fullName evidence="2">Uncharacterized protein</fullName>
    </submittedName>
</protein>
<feature type="region of interest" description="Disordered" evidence="1">
    <location>
        <begin position="281"/>
        <end position="318"/>
    </location>
</feature>
<feature type="region of interest" description="Disordered" evidence="1">
    <location>
        <begin position="169"/>
        <end position="258"/>
    </location>
</feature>
<dbReference type="VEuPathDB" id="VectorBase:LLONM1_005069"/>
<name>A0A1B0CET9_LUTLO</name>
<organism evidence="2 3">
    <name type="scientific">Lutzomyia longipalpis</name>
    <name type="common">Sand fly</name>
    <dbReference type="NCBI Taxonomy" id="7200"/>
    <lineage>
        <taxon>Eukaryota</taxon>
        <taxon>Metazoa</taxon>
        <taxon>Ecdysozoa</taxon>
        <taxon>Arthropoda</taxon>
        <taxon>Hexapoda</taxon>
        <taxon>Insecta</taxon>
        <taxon>Pterygota</taxon>
        <taxon>Neoptera</taxon>
        <taxon>Endopterygota</taxon>
        <taxon>Diptera</taxon>
        <taxon>Nematocera</taxon>
        <taxon>Psychodoidea</taxon>
        <taxon>Psychodidae</taxon>
        <taxon>Lutzomyia</taxon>
        <taxon>Lutzomyia</taxon>
    </lineage>
</organism>
<dbReference type="VEuPathDB" id="VectorBase:LLOJ002859"/>
<dbReference type="AlphaFoldDB" id="A0A1B0CET9"/>